<dbReference type="AlphaFoldDB" id="A0A1H9N0E1"/>
<evidence type="ECO:0000259" key="8">
    <source>
        <dbReference type="Pfam" id="PF16555"/>
    </source>
</evidence>
<feature type="signal peptide" evidence="6">
    <location>
        <begin position="1"/>
        <end position="28"/>
    </location>
</feature>
<dbReference type="OrthoDB" id="2178703at2"/>
<keyword evidence="1" id="KW-0134">Cell wall</keyword>
<dbReference type="Pfam" id="PF00746">
    <property type="entry name" value="Gram_pos_anchor"/>
    <property type="match status" value="1"/>
</dbReference>
<evidence type="ECO:0000256" key="1">
    <source>
        <dbReference type="ARBA" id="ARBA00022512"/>
    </source>
</evidence>
<dbReference type="NCBIfam" id="TIGR01167">
    <property type="entry name" value="LPXTG_anchor"/>
    <property type="match status" value="1"/>
</dbReference>
<keyword evidence="5" id="KW-1133">Transmembrane helix</keyword>
<proteinExistence type="predicted"/>
<sequence>MKKFTKFLSVFMTAIMTLGMILPNMAFAAATKTNTVWVHKVLMQDQKALDQWTTPEGYDATQDFEGLQGLATGTTLEELAGVYFAVQNADGQFIDANGNALGATLEEAEAKGTVLGGLTTANGLELNTTNLPQDVPTEYKIVENLKKSTYVGPNGETLTSSHVNTAPIKLTLPLVNDKGVQETIHLYPKNTKDIPKIDKNFAEDEDLTNIFGRAEDIVNPGKGAQYPNYDKAKGTISRNIGDVVKYDVLTYIPYNAKYEVLKWQDTMTAGLTYNQDVVITSKDGSIKFTKDTDYTLEEVTDRGFKVVFTQTGLEKVKAEAAKEAAKTNGFEIRFKYSATVNEDAIVDKADENDIKFEYGNNPDVTKELNPTEPKVITYGKKFVKTDSAGTDTDHRLDGAEFAVKNEAGEYLTFDGKKYGTTTNVDEAYKLTSANGGLFEIKGLEKGTYYLEETVAPEGFAKLTGTIEFEVGPDTYTTVAVDIDWNLEDADETPDALRVINKKISIPQTGGIGTAIFVIAGIALMGGAFVAMKRQEA</sequence>
<evidence type="ECO:0000259" key="7">
    <source>
        <dbReference type="Pfam" id="PF00746"/>
    </source>
</evidence>
<evidence type="ECO:0000256" key="3">
    <source>
        <dbReference type="ARBA" id="ARBA00022729"/>
    </source>
</evidence>
<dbReference type="Pfam" id="PF16569">
    <property type="entry name" value="GramPos_pilinBB"/>
    <property type="match status" value="1"/>
</dbReference>
<dbReference type="RefSeq" id="WP_089747307.1">
    <property type="nucleotide sequence ID" value="NZ_FOGF01000032.1"/>
</dbReference>
<keyword evidence="2" id="KW-0964">Secreted</keyword>
<evidence type="ECO:0000313" key="11">
    <source>
        <dbReference type="EMBL" id="SER28803.1"/>
    </source>
</evidence>
<feature type="domain" description="Gram-positive cocci surface proteins LPxTG" evidence="7">
    <location>
        <begin position="500"/>
        <end position="532"/>
    </location>
</feature>
<accession>A0A1H9N0E1</accession>
<evidence type="ECO:0000256" key="4">
    <source>
        <dbReference type="ARBA" id="ARBA00023088"/>
    </source>
</evidence>
<keyword evidence="5" id="KW-0472">Membrane</keyword>
<keyword evidence="4" id="KW-0572">Peptidoglycan-anchor</keyword>
<dbReference type="InterPro" id="IPR048052">
    <property type="entry name" value="FM1-like"/>
</dbReference>
<keyword evidence="12" id="KW-1185">Reference proteome</keyword>
<reference evidence="11 12" key="1">
    <citation type="submission" date="2016-10" db="EMBL/GenBank/DDBJ databases">
        <authorList>
            <person name="de Groot N.N."/>
        </authorList>
    </citation>
    <scope>NUCLEOTIDE SEQUENCE [LARGE SCALE GENOMIC DNA]</scope>
    <source>
        <strain evidence="11 12">DSM 15827</strain>
    </source>
</reference>
<evidence type="ECO:0000256" key="6">
    <source>
        <dbReference type="SAM" id="SignalP"/>
    </source>
</evidence>
<dbReference type="Gene3D" id="2.60.40.10">
    <property type="entry name" value="Immunoglobulins"/>
    <property type="match status" value="2"/>
</dbReference>
<dbReference type="Pfam" id="PF17802">
    <property type="entry name" value="SpaA"/>
    <property type="match status" value="1"/>
</dbReference>
<dbReference type="InterPro" id="IPR041033">
    <property type="entry name" value="SpaA_PFL_dom_1"/>
</dbReference>
<dbReference type="InterPro" id="IPR032334">
    <property type="entry name" value="GramPos_pilinBB"/>
</dbReference>
<evidence type="ECO:0000259" key="9">
    <source>
        <dbReference type="Pfam" id="PF16569"/>
    </source>
</evidence>
<dbReference type="STRING" id="137733.SAMN05421767_1329"/>
<protein>
    <submittedName>
        <fullName evidence="11">LPXTG-motif cell wall anchor domain-containing protein/fimbrial isopeptide formation D2 domain-containing protein</fullName>
    </submittedName>
</protein>
<gene>
    <name evidence="11" type="ORF">SAMN05421767_1329</name>
</gene>
<dbReference type="InterPro" id="IPR013783">
    <property type="entry name" value="Ig-like_fold"/>
</dbReference>
<dbReference type="Gene3D" id="2.60.40.740">
    <property type="match status" value="1"/>
</dbReference>
<dbReference type="NCBIfam" id="NF033902">
    <property type="entry name" value="iso_D2_wall_anc"/>
    <property type="match status" value="1"/>
</dbReference>
<evidence type="ECO:0000313" key="12">
    <source>
        <dbReference type="Proteomes" id="UP000198556"/>
    </source>
</evidence>
<evidence type="ECO:0000259" key="10">
    <source>
        <dbReference type="Pfam" id="PF17802"/>
    </source>
</evidence>
<dbReference type="InterPro" id="IPR019931">
    <property type="entry name" value="LPXTG_anchor"/>
</dbReference>
<evidence type="ECO:0000256" key="2">
    <source>
        <dbReference type="ARBA" id="ARBA00022525"/>
    </source>
</evidence>
<keyword evidence="3 6" id="KW-0732">Signal</keyword>
<dbReference type="NCBIfam" id="TIGR04226">
    <property type="entry name" value="RrgB_K2N_iso_D2"/>
    <property type="match status" value="1"/>
</dbReference>
<feature type="domain" description="SpaA-like prealbumin fold" evidence="10">
    <location>
        <begin position="390"/>
        <end position="479"/>
    </location>
</feature>
<feature type="domain" description="Gram-positive pilin subunit D1 N-terminal" evidence="8">
    <location>
        <begin position="32"/>
        <end position="191"/>
    </location>
</feature>
<feature type="domain" description="Gram-positive pilin backbone subunit 2 Cna-B-like" evidence="9">
    <location>
        <begin position="240"/>
        <end position="362"/>
    </location>
</feature>
<dbReference type="InterPro" id="IPR026466">
    <property type="entry name" value="Fim_isopep_form_D2_dom"/>
</dbReference>
<dbReference type="Pfam" id="PF16555">
    <property type="entry name" value="GramPos_pilinD1"/>
    <property type="match status" value="1"/>
</dbReference>
<feature type="transmembrane region" description="Helical" evidence="5">
    <location>
        <begin position="510"/>
        <end position="531"/>
    </location>
</feature>
<dbReference type="InterPro" id="IPR032364">
    <property type="entry name" value="GramPos_pilinD1_N"/>
</dbReference>
<keyword evidence="5" id="KW-0812">Transmembrane</keyword>
<organism evidence="11 12">
    <name type="scientific">Granulicatella balaenopterae</name>
    <dbReference type="NCBI Taxonomy" id="137733"/>
    <lineage>
        <taxon>Bacteria</taxon>
        <taxon>Bacillati</taxon>
        <taxon>Bacillota</taxon>
        <taxon>Bacilli</taxon>
        <taxon>Lactobacillales</taxon>
        <taxon>Carnobacteriaceae</taxon>
        <taxon>Granulicatella</taxon>
    </lineage>
</organism>
<name>A0A1H9N0E1_9LACT</name>
<feature type="chain" id="PRO_5011755297" evidence="6">
    <location>
        <begin position="29"/>
        <end position="536"/>
    </location>
</feature>
<dbReference type="Proteomes" id="UP000198556">
    <property type="component" value="Unassembled WGS sequence"/>
</dbReference>
<evidence type="ECO:0000256" key="5">
    <source>
        <dbReference type="SAM" id="Phobius"/>
    </source>
</evidence>
<dbReference type="EMBL" id="FOGF01000032">
    <property type="protein sequence ID" value="SER28803.1"/>
    <property type="molecule type" value="Genomic_DNA"/>
</dbReference>